<dbReference type="InterPro" id="IPR037210">
    <property type="entry name" value="YoaC-like_sf"/>
</dbReference>
<dbReference type="Proteomes" id="UP001566476">
    <property type="component" value="Unassembled WGS sequence"/>
</dbReference>
<sequence length="224" mass="24846">MEAAIDWCLEHLGDGETLTVWTHLKSNLANNTALDQLVARYSNVQHVTRRGGVGLRRRGPVLMAWADMDDIADLLRFGSHHVTALAVLSWDDEAVRPWAAAAKPVVLGNPSSWTDLVVELDPVVVEALDDLTGFINHNNTISGGHEKEHVVSTLFALYDAGFQLAPKAMQGWVLAHGWAGDNPLQLATDAKDIGRGRRPRARQVLRADYIEQLRRQVEDRDPRP</sequence>
<evidence type="ECO:0000313" key="2">
    <source>
        <dbReference type="Proteomes" id="UP001566476"/>
    </source>
</evidence>
<keyword evidence="2" id="KW-1185">Reference proteome</keyword>
<name>A0ABV4HZT8_9ACTN</name>
<reference evidence="1 2" key="1">
    <citation type="submission" date="2024-07" db="EMBL/GenBank/DDBJ databases">
        <authorList>
            <person name="Thanompreechachai J."/>
            <person name="Duangmal K."/>
        </authorList>
    </citation>
    <scope>NUCLEOTIDE SEQUENCE [LARGE SCALE GENOMIC DNA]</scope>
    <source>
        <strain evidence="1 2">TBRC 1896</strain>
    </source>
</reference>
<dbReference type="RefSeq" id="WP_432525801.1">
    <property type="nucleotide sequence ID" value="NZ_JBJLRC010000003.1"/>
</dbReference>
<gene>
    <name evidence="1" type="ORF">AB2L28_05860</name>
</gene>
<dbReference type="EMBL" id="JBGGTQ010000002">
    <property type="protein sequence ID" value="MEZ0491760.1"/>
    <property type="molecule type" value="Genomic_DNA"/>
</dbReference>
<organism evidence="1 2">
    <name type="scientific">Kineococcus mangrovi</name>
    <dbReference type="NCBI Taxonomy" id="1660183"/>
    <lineage>
        <taxon>Bacteria</taxon>
        <taxon>Bacillati</taxon>
        <taxon>Actinomycetota</taxon>
        <taxon>Actinomycetes</taxon>
        <taxon>Kineosporiales</taxon>
        <taxon>Kineosporiaceae</taxon>
        <taxon>Kineococcus</taxon>
    </lineage>
</organism>
<comment type="caution">
    <text evidence="1">The sequence shown here is derived from an EMBL/GenBank/DDBJ whole genome shotgun (WGS) entry which is preliminary data.</text>
</comment>
<accession>A0ABV4HZT8</accession>
<protein>
    <submittedName>
        <fullName evidence="1">Uncharacterized protein</fullName>
    </submittedName>
</protein>
<evidence type="ECO:0000313" key="1">
    <source>
        <dbReference type="EMBL" id="MEZ0491760.1"/>
    </source>
</evidence>
<dbReference type="Gene3D" id="1.20.1290.30">
    <property type="match status" value="1"/>
</dbReference>
<proteinExistence type="predicted"/>